<protein>
    <recommendedName>
        <fullName evidence="1">Phage tail protein C-terminal domain-containing protein</fullName>
    </recommendedName>
</protein>
<sequence>MLFNHECWLRLNVGLAGTVNLAAGAWSKSIVRELGNGGTFVSCNTPGIYNIAIDKPETVSDFPKVNGSPIYGYGMMIVTVSHSCTSQVYMSHRGHIAVRQSWYPSKEYEEWFVQYSPENKPSASDIGAASINDVMRITYLDGWNNIYNGYSGFGPEASFHKKYNIPKDFGVQLRFSNVSGASSEGEDQIWSHRLIFMHRGNTYRTDHINKDEIVTRKFWDDNNAKPDNNGFLKTYSPIIEIYPDGTYITNNESEGATVTRINIGYYKVSGILGYNSDKAWGVYGGISSPKDNNGLELIYISDKVQKDGSIIIETFHRQHSHLPEKFQNKRIKTMLEGKLIYYAEGEPCDIPDGCRLDVRVHMPEGSIWNLNQNKLHKEIENPE</sequence>
<feature type="domain" description="Phage tail protein C-terminal" evidence="1">
    <location>
        <begin position="223"/>
        <end position="364"/>
    </location>
</feature>
<accession>A0ABN7C654</accession>
<dbReference type="Pfam" id="PF25670">
    <property type="entry name" value="Phage_tail_C_2"/>
    <property type="match status" value="1"/>
</dbReference>
<dbReference type="EMBL" id="AP028978">
    <property type="protein sequence ID" value="BET97822.1"/>
    <property type="molecule type" value="Genomic_DNA"/>
</dbReference>
<evidence type="ECO:0000313" key="2">
    <source>
        <dbReference type="EMBL" id="BET97822.1"/>
    </source>
</evidence>
<dbReference type="Proteomes" id="UP001529514">
    <property type="component" value="Chromosome"/>
</dbReference>
<reference evidence="2 3" key="1">
    <citation type="submission" date="2023-10" db="EMBL/GenBank/DDBJ databases">
        <title>Xenorhabdus taiwanensis sp. nov., a symbiotic bacterium associated with the entomopathogenic nematode Steinernema taiwanensis.</title>
        <authorList>
            <person name="Tseng C.T."/>
            <person name="Shu H.Y."/>
            <person name="Chen M.H."/>
            <person name="Fang Y.J."/>
            <person name="Wu T.L."/>
            <person name="Lin Y.C."/>
            <person name="Huang C.J."/>
        </authorList>
    </citation>
    <scope>NUCLEOTIDE SEQUENCE [LARGE SCALE GENOMIC DNA]</scope>
    <source>
        <strain evidence="2 3">TCT-1</strain>
    </source>
</reference>
<gene>
    <name evidence="2" type="ORF">TCT1_27430</name>
</gene>
<name>A0ABN7C654_9GAMM</name>
<dbReference type="InterPro" id="IPR058008">
    <property type="entry name" value="Gp26_C"/>
</dbReference>
<evidence type="ECO:0000313" key="3">
    <source>
        <dbReference type="Proteomes" id="UP001529514"/>
    </source>
</evidence>
<evidence type="ECO:0000259" key="1">
    <source>
        <dbReference type="Pfam" id="PF25670"/>
    </source>
</evidence>
<keyword evidence="3" id="KW-1185">Reference proteome</keyword>
<dbReference type="RefSeq" id="WP_374051396.1">
    <property type="nucleotide sequence ID" value="NZ_AP028978.1"/>
</dbReference>
<organism evidence="2 3">
    <name type="scientific">Xenorhabdus taiwanensis</name>
    <dbReference type="NCBI Taxonomy" id="3085177"/>
    <lineage>
        <taxon>Bacteria</taxon>
        <taxon>Pseudomonadati</taxon>
        <taxon>Pseudomonadota</taxon>
        <taxon>Gammaproteobacteria</taxon>
        <taxon>Enterobacterales</taxon>
        <taxon>Morganellaceae</taxon>
        <taxon>Xenorhabdus</taxon>
    </lineage>
</organism>
<proteinExistence type="predicted"/>